<sequence length="619" mass="70490">MSSFFLLFFLAQCLDLCLSISSPGVQLHFQTGHVVMDNGILQVTISNPKGFVTGVRYKGIDNLLEYNNTEVNRGYWDHDWNYADKPGGHDRIESTNYSVIVQNEEQVELSFTRMWYPKSVGIPLTIDKRFQFMAIDDDKQRDMPSAKDQERGQQLAYTEAVLLVNPIEPEFKGEVDDKYQYTMESKDLLVHGWISTDSAVGFWQITASSESTSFGPFKQFLTSHVGPISMTTFHSSHYVGRHFGMKIEKNEAWKKVYGPFFVYVNSVPSPGDKGKLWEDAKKQLNIEVRSWPYNFPASKDCPRSDQRGSVSGRLVVLDRYVNLRYISAKGAYVGLAAPGSIGTWQTEPKGYQFWTVANADGYFNINNVRTGRYILYAFVPGFIGDYKHDIAINITAGLLLSLFSSYVCSATKIGQLIYKPPRDGPTWWEIGIPDRSAAEYYVPDPNPVYINRLFVNHSTDRFRQYGLWDRYSEIYPVKDLVFTIGISDYRKDWYFSQNTRKQNNRYVGTTWEIKFKVDNVNKIATYKLRVALATATMAELQVRVNDGLAKSPVFSTGLIGDENAIARHGIKGLYRLYNVDLHGSLLVRGQNSIFLTQSRGGSAFVGFMYDYIRLEGPQT</sequence>
<dbReference type="Gene3D" id="2.70.98.10">
    <property type="match status" value="1"/>
</dbReference>
<evidence type="ECO:0000313" key="11">
    <source>
        <dbReference type="EMBL" id="KAH7567626.1"/>
    </source>
</evidence>
<dbReference type="InterPro" id="IPR010325">
    <property type="entry name" value="Rhamnogal_lyase"/>
</dbReference>
<dbReference type="InterPro" id="IPR014718">
    <property type="entry name" value="GH-type_carb-bd"/>
</dbReference>
<feature type="domain" description="Rhamnogalacturonan lyase" evidence="9">
    <location>
        <begin position="427"/>
        <end position="614"/>
    </location>
</feature>
<evidence type="ECO:0000256" key="7">
    <source>
        <dbReference type="ARBA" id="ARBA00023239"/>
    </source>
</evidence>
<dbReference type="InterPro" id="IPR013784">
    <property type="entry name" value="Carb-bd-like_fold"/>
</dbReference>
<feature type="signal peptide" evidence="8">
    <location>
        <begin position="1"/>
        <end position="19"/>
    </location>
</feature>
<dbReference type="SUPFAM" id="SSF49452">
    <property type="entry name" value="Starch-binding domain-like"/>
    <property type="match status" value="1"/>
</dbReference>
<feature type="chain" id="PRO_5045120620" description="rhamnogalacturonan endolyase" evidence="8">
    <location>
        <begin position="20"/>
        <end position="619"/>
    </location>
</feature>
<dbReference type="Gene3D" id="2.60.40.1120">
    <property type="entry name" value="Carboxypeptidase-like, regulatory domain"/>
    <property type="match status" value="1"/>
</dbReference>
<keyword evidence="6 8" id="KW-0732">Signal</keyword>
<evidence type="ECO:0000256" key="2">
    <source>
        <dbReference type="ARBA" id="ARBA00004613"/>
    </source>
</evidence>
<dbReference type="SUPFAM" id="SSF49785">
    <property type="entry name" value="Galactose-binding domain-like"/>
    <property type="match status" value="1"/>
</dbReference>
<dbReference type="EMBL" id="JAFEMO010000007">
    <property type="protein sequence ID" value="KAH7567626.1"/>
    <property type="molecule type" value="Genomic_DNA"/>
</dbReference>
<dbReference type="CDD" id="cd10316">
    <property type="entry name" value="RGL4_M"/>
    <property type="match status" value="1"/>
</dbReference>
<evidence type="ECO:0000256" key="8">
    <source>
        <dbReference type="SAM" id="SignalP"/>
    </source>
</evidence>
<accession>A0ABQ8HTC7</accession>
<dbReference type="CDD" id="cd10320">
    <property type="entry name" value="RGL4_N"/>
    <property type="match status" value="1"/>
</dbReference>
<evidence type="ECO:0000313" key="12">
    <source>
        <dbReference type="Proteomes" id="UP000827721"/>
    </source>
</evidence>
<dbReference type="InterPro" id="IPR008979">
    <property type="entry name" value="Galactose-bd-like_sf"/>
</dbReference>
<dbReference type="Pfam" id="PF14686">
    <property type="entry name" value="fn3_3"/>
    <property type="match status" value="1"/>
</dbReference>
<comment type="caution">
    <text evidence="11">The sequence shown here is derived from an EMBL/GenBank/DDBJ whole genome shotgun (WGS) entry which is preliminary data.</text>
</comment>
<dbReference type="CDD" id="cd10317">
    <property type="entry name" value="RGL4_C"/>
    <property type="match status" value="1"/>
</dbReference>
<evidence type="ECO:0000256" key="3">
    <source>
        <dbReference type="ARBA" id="ARBA00010418"/>
    </source>
</evidence>
<dbReference type="PANTHER" id="PTHR32018">
    <property type="entry name" value="RHAMNOGALACTURONATE LYASE FAMILY PROTEIN"/>
    <property type="match status" value="1"/>
</dbReference>
<keyword evidence="5" id="KW-0964">Secreted</keyword>
<dbReference type="Pfam" id="PF06045">
    <property type="entry name" value="Rhamnogal_lyase"/>
    <property type="match status" value="1"/>
</dbReference>
<keyword evidence="7" id="KW-0456">Lyase</keyword>
<dbReference type="SUPFAM" id="SSF74650">
    <property type="entry name" value="Galactose mutarotase-like"/>
    <property type="match status" value="1"/>
</dbReference>
<keyword evidence="12" id="KW-1185">Reference proteome</keyword>
<dbReference type="EC" id="4.2.2.23" evidence="4"/>
<proteinExistence type="inferred from homology"/>
<evidence type="ECO:0000256" key="5">
    <source>
        <dbReference type="ARBA" id="ARBA00022525"/>
    </source>
</evidence>
<dbReference type="Proteomes" id="UP000827721">
    <property type="component" value="Unassembled WGS sequence"/>
</dbReference>
<dbReference type="InterPro" id="IPR051850">
    <property type="entry name" value="Polysacch_Lyase_4"/>
</dbReference>
<evidence type="ECO:0000256" key="1">
    <source>
        <dbReference type="ARBA" id="ARBA00001324"/>
    </source>
</evidence>
<comment type="catalytic activity">
    <reaction evidence="1">
        <text>Endotype eliminative cleavage of L-alpha-rhamnopyranosyl-(1-&gt;4)-alpha-D-galactopyranosyluronic acid bonds of rhamnogalacturonan I domains in ramified hairy regions of pectin leaving L-rhamnopyranose at the reducing end and 4-deoxy-4,5-unsaturated D-galactopyranosyluronic acid at the non-reducing end.</text>
        <dbReference type="EC" id="4.2.2.23"/>
    </reaction>
</comment>
<evidence type="ECO:0000256" key="6">
    <source>
        <dbReference type="ARBA" id="ARBA00022729"/>
    </source>
</evidence>
<dbReference type="InterPro" id="IPR029413">
    <property type="entry name" value="RG-lyase_II"/>
</dbReference>
<dbReference type="Gene3D" id="2.60.120.260">
    <property type="entry name" value="Galactose-binding domain-like"/>
    <property type="match status" value="1"/>
</dbReference>
<protein>
    <recommendedName>
        <fullName evidence="4">rhamnogalacturonan endolyase</fullName>
        <ecNumber evidence="4">4.2.2.23</ecNumber>
    </recommendedName>
</protein>
<evidence type="ECO:0000259" key="9">
    <source>
        <dbReference type="Pfam" id="PF14683"/>
    </source>
</evidence>
<dbReference type="InterPro" id="IPR029411">
    <property type="entry name" value="RG-lyase_III"/>
</dbReference>
<reference evidence="11 12" key="1">
    <citation type="submission" date="2021-02" db="EMBL/GenBank/DDBJ databases">
        <title>Plant Genome Project.</title>
        <authorList>
            <person name="Zhang R.-G."/>
        </authorList>
    </citation>
    <scope>NUCLEOTIDE SEQUENCE [LARGE SCALE GENOMIC DNA]</scope>
    <source>
        <tissue evidence="11">Leaves</tissue>
    </source>
</reference>
<dbReference type="Pfam" id="PF14683">
    <property type="entry name" value="CBM-like"/>
    <property type="match status" value="1"/>
</dbReference>
<dbReference type="InterPro" id="IPR011013">
    <property type="entry name" value="Gal_mutarotase_sf_dom"/>
</dbReference>
<name>A0ABQ8HTC7_9ROSI</name>
<dbReference type="PANTHER" id="PTHR32018:SF1">
    <property type="entry name" value="RHAMNOGALACTURONAN ENDOLYASE"/>
    <property type="match status" value="1"/>
</dbReference>
<comment type="subcellular location">
    <subcellularLocation>
        <location evidence="2">Secreted</location>
    </subcellularLocation>
</comment>
<evidence type="ECO:0000256" key="4">
    <source>
        <dbReference type="ARBA" id="ARBA00012437"/>
    </source>
</evidence>
<evidence type="ECO:0000259" key="10">
    <source>
        <dbReference type="Pfam" id="PF14686"/>
    </source>
</evidence>
<gene>
    <name evidence="11" type="ORF">JRO89_XS07G0107700</name>
</gene>
<feature type="domain" description="Rhamnogalacturonan lyase" evidence="10">
    <location>
        <begin position="328"/>
        <end position="397"/>
    </location>
</feature>
<organism evidence="11 12">
    <name type="scientific">Xanthoceras sorbifolium</name>
    <dbReference type="NCBI Taxonomy" id="99658"/>
    <lineage>
        <taxon>Eukaryota</taxon>
        <taxon>Viridiplantae</taxon>
        <taxon>Streptophyta</taxon>
        <taxon>Embryophyta</taxon>
        <taxon>Tracheophyta</taxon>
        <taxon>Spermatophyta</taxon>
        <taxon>Magnoliopsida</taxon>
        <taxon>eudicotyledons</taxon>
        <taxon>Gunneridae</taxon>
        <taxon>Pentapetalae</taxon>
        <taxon>rosids</taxon>
        <taxon>malvids</taxon>
        <taxon>Sapindales</taxon>
        <taxon>Sapindaceae</taxon>
        <taxon>Xanthoceroideae</taxon>
        <taxon>Xanthoceras</taxon>
    </lineage>
</organism>
<comment type="similarity">
    <text evidence="3">Belongs to the polysaccharide lyase 4 family.</text>
</comment>